<name>A0A3M7RWX7_BRAPC</name>
<protein>
    <submittedName>
        <fullName evidence="1">Uncharacterized protein</fullName>
    </submittedName>
</protein>
<reference evidence="1 2" key="1">
    <citation type="journal article" date="2018" name="Sci. Rep.">
        <title>Genomic signatures of local adaptation to the degree of environmental predictability in rotifers.</title>
        <authorList>
            <person name="Franch-Gras L."/>
            <person name="Hahn C."/>
            <person name="Garcia-Roger E.M."/>
            <person name="Carmona M.J."/>
            <person name="Serra M."/>
            <person name="Gomez A."/>
        </authorList>
    </citation>
    <scope>NUCLEOTIDE SEQUENCE [LARGE SCALE GENOMIC DNA]</scope>
    <source>
        <strain evidence="1">HYR1</strain>
    </source>
</reference>
<organism evidence="1 2">
    <name type="scientific">Brachionus plicatilis</name>
    <name type="common">Marine rotifer</name>
    <name type="synonym">Brachionus muelleri</name>
    <dbReference type="NCBI Taxonomy" id="10195"/>
    <lineage>
        <taxon>Eukaryota</taxon>
        <taxon>Metazoa</taxon>
        <taxon>Spiralia</taxon>
        <taxon>Gnathifera</taxon>
        <taxon>Rotifera</taxon>
        <taxon>Eurotatoria</taxon>
        <taxon>Monogononta</taxon>
        <taxon>Pseudotrocha</taxon>
        <taxon>Ploima</taxon>
        <taxon>Brachionidae</taxon>
        <taxon>Brachionus</taxon>
    </lineage>
</organism>
<keyword evidence="2" id="KW-1185">Reference proteome</keyword>
<dbReference type="AlphaFoldDB" id="A0A3M7RWX7"/>
<accession>A0A3M7RWX7</accession>
<comment type="caution">
    <text evidence="1">The sequence shown here is derived from an EMBL/GenBank/DDBJ whole genome shotgun (WGS) entry which is preliminary data.</text>
</comment>
<evidence type="ECO:0000313" key="1">
    <source>
        <dbReference type="EMBL" id="RNA28061.1"/>
    </source>
</evidence>
<dbReference type="Proteomes" id="UP000276133">
    <property type="component" value="Unassembled WGS sequence"/>
</dbReference>
<evidence type="ECO:0000313" key="2">
    <source>
        <dbReference type="Proteomes" id="UP000276133"/>
    </source>
</evidence>
<gene>
    <name evidence="1" type="ORF">BpHYR1_049216</name>
</gene>
<dbReference type="EMBL" id="REGN01002441">
    <property type="protein sequence ID" value="RNA28061.1"/>
    <property type="molecule type" value="Genomic_DNA"/>
</dbReference>
<sequence length="182" mass="20415">MEKSFYLIDSDSDDSIIILDNEKVEIEDRKKNTELKRDLSFDTKTNDSFEPKKLKNSNEIKQTIMESLCISKPSRSKVYSNKVGENTFVNTIIITSFLSGALHFLQLTFASVSLDAFACLLGLGCSGSLLLSSSSSSTIISSDTTQSDGCFWFYFNIILSLISRVHKNAFMRLSLVFHYGTK</sequence>
<proteinExistence type="predicted"/>